<keyword evidence="5" id="KW-0560">Oxidoreductase</keyword>
<evidence type="ECO:0000313" key="9">
    <source>
        <dbReference type="EMBL" id="PXY22576.1"/>
    </source>
</evidence>
<feature type="domain" description="Molybdopterin dinucleotide-binding" evidence="7">
    <location>
        <begin position="628"/>
        <end position="741"/>
    </location>
</feature>
<keyword evidence="3" id="KW-0500">Molybdenum</keyword>
<evidence type="ECO:0000259" key="8">
    <source>
        <dbReference type="Pfam" id="PF18364"/>
    </source>
</evidence>
<gene>
    <name evidence="9" type="ORF">BAY60_22340</name>
</gene>
<organism evidence="9 10">
    <name type="scientific">Prauserella muralis</name>
    <dbReference type="NCBI Taxonomy" id="588067"/>
    <lineage>
        <taxon>Bacteria</taxon>
        <taxon>Bacillati</taxon>
        <taxon>Actinomycetota</taxon>
        <taxon>Actinomycetes</taxon>
        <taxon>Pseudonocardiales</taxon>
        <taxon>Pseudonocardiaceae</taxon>
        <taxon>Prauserella</taxon>
    </lineage>
</organism>
<dbReference type="InterPro" id="IPR041460">
    <property type="entry name" value="Molybdopterin_N"/>
</dbReference>
<protein>
    <submittedName>
        <fullName evidence="9">Molybdopterin oxidoreductase</fullName>
    </submittedName>
</protein>
<dbReference type="AlphaFoldDB" id="A0A2V4APE0"/>
<accession>A0A2V4APE0</accession>
<dbReference type="Pfam" id="PF18364">
    <property type="entry name" value="Molybdopterin_N"/>
    <property type="match status" value="1"/>
</dbReference>
<keyword evidence="10" id="KW-1185">Reference proteome</keyword>
<dbReference type="Proteomes" id="UP000249915">
    <property type="component" value="Unassembled WGS sequence"/>
</dbReference>
<evidence type="ECO:0000259" key="7">
    <source>
        <dbReference type="Pfam" id="PF01568"/>
    </source>
</evidence>
<dbReference type="Gene3D" id="3.40.228.10">
    <property type="entry name" value="Dimethylsulfoxide Reductase, domain 2"/>
    <property type="match status" value="1"/>
</dbReference>
<dbReference type="GO" id="GO:0016491">
    <property type="term" value="F:oxidoreductase activity"/>
    <property type="evidence" value="ECO:0007669"/>
    <property type="project" value="UniProtKB-KW"/>
</dbReference>
<dbReference type="InterPro" id="IPR041954">
    <property type="entry name" value="CT_DMSOR/BSOR/TMAOR"/>
</dbReference>
<name>A0A2V4APE0_9PSEU</name>
<dbReference type="GO" id="GO:0009055">
    <property type="term" value="F:electron transfer activity"/>
    <property type="evidence" value="ECO:0007669"/>
    <property type="project" value="TreeGrafter"/>
</dbReference>
<dbReference type="SUPFAM" id="SSF53706">
    <property type="entry name" value="Formate dehydrogenase/DMSO reductase, domains 1-3"/>
    <property type="match status" value="1"/>
</dbReference>
<dbReference type="GO" id="GO:0030151">
    <property type="term" value="F:molybdenum ion binding"/>
    <property type="evidence" value="ECO:0007669"/>
    <property type="project" value="TreeGrafter"/>
</dbReference>
<evidence type="ECO:0000256" key="5">
    <source>
        <dbReference type="ARBA" id="ARBA00023002"/>
    </source>
</evidence>
<dbReference type="EMBL" id="MASW01000005">
    <property type="protein sequence ID" value="PXY22576.1"/>
    <property type="molecule type" value="Genomic_DNA"/>
</dbReference>
<keyword evidence="4" id="KW-0479">Metal-binding</keyword>
<dbReference type="GO" id="GO:0043546">
    <property type="term" value="F:molybdopterin cofactor binding"/>
    <property type="evidence" value="ECO:0007669"/>
    <property type="project" value="InterPro"/>
</dbReference>
<reference evidence="9 10" key="1">
    <citation type="submission" date="2016-07" db="EMBL/GenBank/DDBJ databases">
        <title>Draft genome sequence of Prauserella muralis DSM 45305, isolated from a mould-covered wall in an indoor environment.</title>
        <authorList>
            <person name="Ruckert C."/>
            <person name="Albersmeier A."/>
            <person name="Jiang C.-L."/>
            <person name="Jiang Y."/>
            <person name="Kalinowski J."/>
            <person name="Schneider O."/>
            <person name="Winkler A."/>
            <person name="Zotchev S.B."/>
        </authorList>
    </citation>
    <scope>NUCLEOTIDE SEQUENCE [LARGE SCALE GENOMIC DNA]</scope>
    <source>
        <strain evidence="9 10">DSM 45305</strain>
    </source>
</reference>
<dbReference type="InterPro" id="IPR050612">
    <property type="entry name" value="Prok_Mopterin_Oxidored"/>
</dbReference>
<dbReference type="GO" id="GO:0009061">
    <property type="term" value="P:anaerobic respiration"/>
    <property type="evidence" value="ECO:0007669"/>
    <property type="project" value="TreeGrafter"/>
</dbReference>
<dbReference type="InterPro" id="IPR009010">
    <property type="entry name" value="Asp_de-COase-like_dom_sf"/>
</dbReference>
<proteinExistence type="inferred from homology"/>
<dbReference type="Pfam" id="PF01568">
    <property type="entry name" value="Molydop_binding"/>
    <property type="match status" value="1"/>
</dbReference>
<feature type="domain" description="Molybdopterin oxidoreductase" evidence="6">
    <location>
        <begin position="57"/>
        <end position="511"/>
    </location>
</feature>
<evidence type="ECO:0000256" key="2">
    <source>
        <dbReference type="ARBA" id="ARBA00010312"/>
    </source>
</evidence>
<dbReference type="PANTHER" id="PTHR43742:SF10">
    <property type="entry name" value="TRIMETHYLAMINE-N-OXIDE REDUCTASE 2"/>
    <property type="match status" value="1"/>
</dbReference>
<feature type="domain" description="Molybdopterin oxidoreductase N-terminal" evidence="8">
    <location>
        <begin position="14"/>
        <end position="52"/>
    </location>
</feature>
<dbReference type="Gene3D" id="2.40.40.20">
    <property type="match status" value="1"/>
</dbReference>
<sequence length="771" mass="83338">MAHHGFVIEGYRPHSAHWGPFHAAYAGDGLDVRPDPRDPAPSPLLRNIPAALDERLRVLAPYARRGWLDGGPGADGRRGHDEYVRLSWPEAIELAAAELDRCRRTFGNTALYGGSYGWGSAGRFHHPQSQIHRFLNVLGGCVRSVGNYSFGASAPLLRHVVGGLEPLDNPTSWPVLAEHTEHFVCVGGMPAKNAQVNAGGAARHTVPGHLRAARARGARFTLISPLRDDLAAELDAEWLPVVPGTDTALLLALSQTIVDRGLHDENFLRTHCTGFDRLRDYLFGADDGVVKDAAWAAALTGIDAATIVRLAGQMAARRTMVTLSWSLQRSRHGEQPVWAGIALACVLGQIGLPGGGFGHGYGSSAGVGEGSLPYPLPTLPQGRNPVEEYIPVARVADMLLEPGQEYDFDGQRRRYPGIRLVYWAGGNPFHHHQDLTRLRRAFARPDTVIAHEQFWTAMARHADLVLPATTTLERDDLGCARQDSALIAMHRVAPPLGEARSDFAIFRALAAELGVEQEFTGGRGEREWIEHLYEDWRARLPGELDPGLDFAAFWQAGRIELPGKPARHVLYEDFRADPRRHRLSTPSGLIELYSAEIASYGYADCPGHPAWLAPEELAEPLGDGEFPLLLVANNPATRLHSQLDHGATSAEAKVHGREPLRLHPDDAAARGLAGGDLVRVTSATGSALAGLVLSDAVRPGVAQLSTGAWFDPSAPEVATCVHGNPNVLTRDVGTSRLAQGCTGQLTRVQVEAFTGTPPPVRAHEPPRGVDA</sequence>
<dbReference type="InterPro" id="IPR006657">
    <property type="entry name" value="MoPterin_dinucl-bd_dom"/>
</dbReference>
<evidence type="ECO:0000256" key="4">
    <source>
        <dbReference type="ARBA" id="ARBA00022723"/>
    </source>
</evidence>
<dbReference type="Gene3D" id="3.90.55.10">
    <property type="entry name" value="Dimethylsulfoxide Reductase, domain 3"/>
    <property type="match status" value="1"/>
</dbReference>
<evidence type="ECO:0000259" key="6">
    <source>
        <dbReference type="Pfam" id="PF00384"/>
    </source>
</evidence>
<evidence type="ECO:0000313" key="10">
    <source>
        <dbReference type="Proteomes" id="UP000249915"/>
    </source>
</evidence>
<comment type="similarity">
    <text evidence="2">Belongs to the prokaryotic molybdopterin-containing oxidoreductase family.</text>
</comment>
<evidence type="ECO:0000256" key="1">
    <source>
        <dbReference type="ARBA" id="ARBA00001942"/>
    </source>
</evidence>
<dbReference type="CDD" id="cd02793">
    <property type="entry name" value="MopB_CT_DMSOR-BSOR-TMAOR"/>
    <property type="match status" value="1"/>
</dbReference>
<dbReference type="Pfam" id="PF00384">
    <property type="entry name" value="Molybdopterin"/>
    <property type="match status" value="1"/>
</dbReference>
<dbReference type="PANTHER" id="PTHR43742">
    <property type="entry name" value="TRIMETHYLAMINE-N-OXIDE REDUCTASE"/>
    <property type="match status" value="1"/>
</dbReference>
<comment type="cofactor">
    <cofactor evidence="1">
        <name>Mo-bis(molybdopterin guanine dinucleotide)</name>
        <dbReference type="ChEBI" id="CHEBI:60539"/>
    </cofactor>
</comment>
<dbReference type="InterPro" id="IPR006656">
    <property type="entry name" value="Mopterin_OxRdtase"/>
</dbReference>
<dbReference type="SUPFAM" id="SSF50692">
    <property type="entry name" value="ADC-like"/>
    <property type="match status" value="1"/>
</dbReference>
<dbReference type="Gene3D" id="3.40.50.740">
    <property type="match status" value="1"/>
</dbReference>
<evidence type="ECO:0000256" key="3">
    <source>
        <dbReference type="ARBA" id="ARBA00022505"/>
    </source>
</evidence>
<dbReference type="GO" id="GO:0030288">
    <property type="term" value="C:outer membrane-bounded periplasmic space"/>
    <property type="evidence" value="ECO:0007669"/>
    <property type="project" value="TreeGrafter"/>
</dbReference>
<comment type="caution">
    <text evidence="9">The sequence shown here is derived from an EMBL/GenBank/DDBJ whole genome shotgun (WGS) entry which is preliminary data.</text>
</comment>